<dbReference type="InterPro" id="IPR020806">
    <property type="entry name" value="PKS_PP-bd"/>
</dbReference>
<dbReference type="PROSITE" id="PS00606">
    <property type="entry name" value="KS3_1"/>
    <property type="match status" value="1"/>
</dbReference>
<comment type="caution">
    <text evidence="9">The sequence shown here is derived from an EMBL/GenBank/DDBJ whole genome shotgun (WGS) entry which is preliminary data.</text>
</comment>
<dbReference type="Pfam" id="PF16197">
    <property type="entry name" value="KAsynt_C_assoc"/>
    <property type="match status" value="1"/>
</dbReference>
<dbReference type="InterPro" id="IPR018201">
    <property type="entry name" value="Ketoacyl_synth_AS"/>
</dbReference>
<dbReference type="SUPFAM" id="SSF52151">
    <property type="entry name" value="FabD/lysophospholipase-like"/>
    <property type="match status" value="1"/>
</dbReference>
<dbReference type="CDD" id="cd00833">
    <property type="entry name" value="PKS"/>
    <property type="match status" value="1"/>
</dbReference>
<evidence type="ECO:0000256" key="1">
    <source>
        <dbReference type="ARBA" id="ARBA00022450"/>
    </source>
</evidence>
<dbReference type="PANTHER" id="PTHR43775:SF37">
    <property type="entry name" value="SI:DKEY-61P9.11"/>
    <property type="match status" value="1"/>
</dbReference>
<feature type="region of interest" description="Disordered" evidence="6">
    <location>
        <begin position="1035"/>
        <end position="1071"/>
    </location>
</feature>
<name>A0ABU2JY11_9ACTN</name>
<feature type="compositionally biased region" description="Pro residues" evidence="6">
    <location>
        <begin position="939"/>
        <end position="949"/>
    </location>
</feature>
<dbReference type="InterPro" id="IPR016036">
    <property type="entry name" value="Malonyl_transacylase_ACP-bd"/>
</dbReference>
<evidence type="ECO:0000256" key="3">
    <source>
        <dbReference type="ARBA" id="ARBA00022679"/>
    </source>
</evidence>
<dbReference type="InterPro" id="IPR014043">
    <property type="entry name" value="Acyl_transferase_dom"/>
</dbReference>
<dbReference type="InterPro" id="IPR014031">
    <property type="entry name" value="Ketoacyl_synth_C"/>
</dbReference>
<gene>
    <name evidence="9" type="ORF">RM844_22660</name>
</gene>
<dbReference type="SUPFAM" id="SSF47336">
    <property type="entry name" value="ACP-like"/>
    <property type="match status" value="1"/>
</dbReference>
<dbReference type="SMART" id="SM00823">
    <property type="entry name" value="PKS_PP"/>
    <property type="match status" value="1"/>
</dbReference>
<feature type="domain" description="Ketosynthase family 3 (KS3)" evidence="8">
    <location>
        <begin position="7"/>
        <end position="439"/>
    </location>
</feature>
<dbReference type="Pfam" id="PF00550">
    <property type="entry name" value="PP-binding"/>
    <property type="match status" value="1"/>
</dbReference>
<dbReference type="InterPro" id="IPR009081">
    <property type="entry name" value="PP-bd_ACP"/>
</dbReference>
<evidence type="ECO:0000313" key="10">
    <source>
        <dbReference type="Proteomes" id="UP001183410"/>
    </source>
</evidence>
<dbReference type="InterPro" id="IPR016035">
    <property type="entry name" value="Acyl_Trfase/lysoPLipase"/>
</dbReference>
<keyword evidence="1" id="KW-0596">Phosphopantetheine</keyword>
<accession>A0ABU2JY11</accession>
<dbReference type="InterPro" id="IPR036736">
    <property type="entry name" value="ACP-like_sf"/>
</dbReference>
<dbReference type="PROSITE" id="PS00012">
    <property type="entry name" value="PHOSPHOPANTETHEINE"/>
    <property type="match status" value="1"/>
</dbReference>
<dbReference type="Gene3D" id="3.30.70.3290">
    <property type="match status" value="1"/>
</dbReference>
<dbReference type="Pfam" id="PF00109">
    <property type="entry name" value="ketoacyl-synt"/>
    <property type="match status" value="1"/>
</dbReference>
<dbReference type="InterPro" id="IPR032821">
    <property type="entry name" value="PKS_assoc"/>
</dbReference>
<dbReference type="SUPFAM" id="SSF55048">
    <property type="entry name" value="Probable ACP-binding domain of malonyl-CoA ACP transacylase"/>
    <property type="match status" value="1"/>
</dbReference>
<dbReference type="InterPro" id="IPR020841">
    <property type="entry name" value="PKS_Beta-ketoAc_synthase_dom"/>
</dbReference>
<feature type="region of interest" description="Disordered" evidence="6">
    <location>
        <begin position="885"/>
        <end position="963"/>
    </location>
</feature>
<evidence type="ECO:0000256" key="5">
    <source>
        <dbReference type="ARBA" id="ARBA00023315"/>
    </source>
</evidence>
<dbReference type="RefSeq" id="WP_311669178.1">
    <property type="nucleotide sequence ID" value="NZ_JAVREO010000014.1"/>
</dbReference>
<reference evidence="10" key="1">
    <citation type="submission" date="2023-07" db="EMBL/GenBank/DDBJ databases">
        <title>30 novel species of actinomycetes from the DSMZ collection.</title>
        <authorList>
            <person name="Nouioui I."/>
        </authorList>
    </citation>
    <scope>NUCLEOTIDE SEQUENCE [LARGE SCALE GENOMIC DNA]</scope>
    <source>
        <strain evidence="10">DSM 44915</strain>
    </source>
</reference>
<dbReference type="Gene3D" id="3.40.47.10">
    <property type="match status" value="1"/>
</dbReference>
<dbReference type="PROSITE" id="PS52004">
    <property type="entry name" value="KS3_2"/>
    <property type="match status" value="1"/>
</dbReference>
<dbReference type="Pfam" id="PF02801">
    <property type="entry name" value="Ketoacyl-synt_C"/>
    <property type="match status" value="1"/>
</dbReference>
<dbReference type="SUPFAM" id="SSF53901">
    <property type="entry name" value="Thiolase-like"/>
    <property type="match status" value="1"/>
</dbReference>
<dbReference type="InterPro" id="IPR050091">
    <property type="entry name" value="PKS_NRPS_Biosynth_Enz"/>
</dbReference>
<dbReference type="Gene3D" id="1.10.1200.10">
    <property type="entry name" value="ACP-like"/>
    <property type="match status" value="1"/>
</dbReference>
<protein>
    <submittedName>
        <fullName evidence="9">Beta-ketoacyl synthase N-terminal-like domain-containing protein</fullName>
    </submittedName>
</protein>
<dbReference type="InterPro" id="IPR006162">
    <property type="entry name" value="Ppantetheine_attach_site"/>
</dbReference>
<dbReference type="InterPro" id="IPR016039">
    <property type="entry name" value="Thiolase-like"/>
</dbReference>
<evidence type="ECO:0000259" key="7">
    <source>
        <dbReference type="PROSITE" id="PS50075"/>
    </source>
</evidence>
<dbReference type="EMBL" id="JAVREO010000014">
    <property type="protein sequence ID" value="MDT0269093.1"/>
    <property type="molecule type" value="Genomic_DNA"/>
</dbReference>
<dbReference type="SMART" id="SM00827">
    <property type="entry name" value="PKS_AT"/>
    <property type="match status" value="1"/>
</dbReference>
<sequence>MDGDGLDPRIAVIGTAFRLPGANTPDELWRVVHDAEDRITRFTDDQLRAAGVPEELYRRPDFVGASGVLDDIAGFDARHFGMTAREAALTDPQHRMFLETAQHALENAGYPDERDGSRIGVFASTGYHLYQLQSYLFGNVLPNEDPTDWVAGLQVVVGNFTDFQATRVAYRLNLTGPAVNVQTACSSSLVGVQLAAQSLITGDCDIALAGAAAVHVPQVLGYRHVKGSILSRTGRLRAFDAAADGTVGGTGVVAVVLKRLSRALADGDTVHGVIRGWGIGNDGAGKKAFAAPSAAGQRTAIRRALDHAGVGAETIGYLETHGTGTRKGDPIELAGARAAYREDTDRVGYCALGAVKANIGHLDVASGLAGLVKALLVLQRGVIPPIAGFREPNPLLELADGPFYVPRSPAPWPATDGPRRAGLTSLGVGGTNVHLVLEQAPEPAPRVAGVAPPDVFLVSASSPAALAANAEAMRDALRAGPGLPLADLVTTAALGRSHGRHRLAVRGGGPAALADALDAWLAGGGPAGAAGAADGPARTVFQFTGQGALRPGAAAALYGRFAVVREVLDACDEHHRRLTGESFLHGPRGRPGLLTAEAGPAAWPTESGQPALFALQCALVRLWAAAGVTPTAVTGHSVGGYAALYAAGALSLLDGLELVTARGRLTRELCPPGAMLAARLTREAALAHLAAEPRLELAVTNGPHAQVLAGPPADVDRLAARLAALGVPHERLAVDRAFHTSLVEPMLDAFGAVLEKTPFAPLRVPLVSAVDGEVRPPGWVPDPAHLVRHARQPVRYDAALRTVAEQRPDVLLEIGPHTTLSGLARRALPGVPAVPSSRTGAGLDPLFGAAAALHLAGNDLRWETFLAGTDGRRVPLPGYRFQHRPQWIGPPPLPLAPPAPPAPPALPEPPAPPAPAREERTMTTETTSAAPPWTAPAEPATPPISPPTPRTTDPSSTPDGGPVLTSILRVLASSLGEEQAAVPADTTFFELGADSLLMINVLREIEREHHVQVTMRELFEETGTPRLLADLITSRLPTTGPTSLTPDVPPATRVPPPAPPGPPPAPPVPPAVTVPAAAPLAAPAPLATPMPPAPPADGQISRREFEELAQRVQQLAQIQLQLMTQLTQLLELQNAAAAAPPVDGTDR</sequence>
<feature type="domain" description="Carrier" evidence="7">
    <location>
        <begin position="958"/>
        <end position="1036"/>
    </location>
</feature>
<dbReference type="Gene3D" id="3.40.366.10">
    <property type="entry name" value="Malonyl-Coenzyme A Acyl Carrier Protein, domain 2"/>
    <property type="match status" value="1"/>
</dbReference>
<dbReference type="InterPro" id="IPR014030">
    <property type="entry name" value="Ketoacyl_synth_N"/>
</dbReference>
<organism evidence="9 10">
    <name type="scientific">Streptomyces chisholmiae</name>
    <dbReference type="NCBI Taxonomy" id="3075540"/>
    <lineage>
        <taxon>Bacteria</taxon>
        <taxon>Bacillati</taxon>
        <taxon>Actinomycetota</taxon>
        <taxon>Actinomycetes</taxon>
        <taxon>Kitasatosporales</taxon>
        <taxon>Streptomycetaceae</taxon>
        <taxon>Streptomyces</taxon>
    </lineage>
</organism>
<dbReference type="Proteomes" id="UP001183410">
    <property type="component" value="Unassembled WGS sequence"/>
</dbReference>
<dbReference type="InterPro" id="IPR001227">
    <property type="entry name" value="Ac_transferase_dom_sf"/>
</dbReference>
<keyword evidence="3" id="KW-0808">Transferase</keyword>
<feature type="compositionally biased region" description="Pro residues" evidence="6">
    <location>
        <begin position="888"/>
        <end position="915"/>
    </location>
</feature>
<evidence type="ECO:0000259" key="8">
    <source>
        <dbReference type="PROSITE" id="PS52004"/>
    </source>
</evidence>
<dbReference type="Pfam" id="PF00698">
    <property type="entry name" value="Acyl_transf_1"/>
    <property type="match status" value="1"/>
</dbReference>
<dbReference type="PROSITE" id="PS50075">
    <property type="entry name" value="CARRIER"/>
    <property type="match status" value="1"/>
</dbReference>
<feature type="compositionally biased region" description="Low complexity" evidence="6">
    <location>
        <begin position="923"/>
        <end position="938"/>
    </location>
</feature>
<keyword evidence="2" id="KW-0597">Phosphoprotein</keyword>
<keyword evidence="5" id="KW-0012">Acyltransferase</keyword>
<evidence type="ECO:0000256" key="2">
    <source>
        <dbReference type="ARBA" id="ARBA00022553"/>
    </source>
</evidence>
<dbReference type="PANTHER" id="PTHR43775">
    <property type="entry name" value="FATTY ACID SYNTHASE"/>
    <property type="match status" value="1"/>
</dbReference>
<feature type="compositionally biased region" description="Pro residues" evidence="6">
    <location>
        <begin position="1047"/>
        <end position="1071"/>
    </location>
</feature>
<proteinExistence type="predicted"/>
<keyword evidence="4" id="KW-0045">Antibiotic biosynthesis</keyword>
<dbReference type="SMART" id="SM00825">
    <property type="entry name" value="PKS_KS"/>
    <property type="match status" value="1"/>
</dbReference>
<feature type="compositionally biased region" description="Polar residues" evidence="6">
    <location>
        <begin position="1035"/>
        <end position="1044"/>
    </location>
</feature>
<evidence type="ECO:0000313" key="9">
    <source>
        <dbReference type="EMBL" id="MDT0269093.1"/>
    </source>
</evidence>
<evidence type="ECO:0000256" key="6">
    <source>
        <dbReference type="SAM" id="MobiDB-lite"/>
    </source>
</evidence>
<keyword evidence="10" id="KW-1185">Reference proteome</keyword>
<evidence type="ECO:0000256" key="4">
    <source>
        <dbReference type="ARBA" id="ARBA00023194"/>
    </source>
</evidence>